<organism evidence="1 2">
    <name type="scientific">Clostridium beijerinckii</name>
    <name type="common">Clostridium MP</name>
    <dbReference type="NCBI Taxonomy" id="1520"/>
    <lineage>
        <taxon>Bacteria</taxon>
        <taxon>Bacillati</taxon>
        <taxon>Bacillota</taxon>
        <taxon>Clostridia</taxon>
        <taxon>Eubacteriales</taxon>
        <taxon>Clostridiaceae</taxon>
        <taxon>Clostridium</taxon>
    </lineage>
</organism>
<dbReference type="Gene3D" id="3.30.70.1150">
    <property type="entry name" value="ACT-like. Chain A, domain 2"/>
    <property type="match status" value="1"/>
</dbReference>
<dbReference type="Proteomes" id="UP001193748">
    <property type="component" value="Unassembled WGS sequence"/>
</dbReference>
<dbReference type="EMBL" id="JABSWW010000001">
    <property type="protein sequence ID" value="NRT91220.1"/>
    <property type="molecule type" value="Genomic_DNA"/>
</dbReference>
<evidence type="ECO:0000313" key="1">
    <source>
        <dbReference type="EMBL" id="NRT91220.1"/>
    </source>
</evidence>
<dbReference type="InterPro" id="IPR023860">
    <property type="entry name" value="FeFe-hyd_TM1266"/>
</dbReference>
<dbReference type="AlphaFoldDB" id="A0AAX0B766"/>
<proteinExistence type="predicted"/>
<evidence type="ECO:0000313" key="2">
    <source>
        <dbReference type="Proteomes" id="UP001193748"/>
    </source>
</evidence>
<gene>
    <name evidence="1" type="ORF">B0H41_004899</name>
</gene>
<comment type="caution">
    <text evidence="1">The sequence shown here is derived from an EMBL/GenBank/DDBJ whole genome shotgun (WGS) entry which is preliminary data.</text>
</comment>
<dbReference type="SUPFAM" id="SSF55021">
    <property type="entry name" value="ACT-like"/>
    <property type="match status" value="1"/>
</dbReference>
<sequence>MDTRIALIGIIVEDMNSTDKLNNILHEYSQYMVGRMGIPYREKNVGIISVVIDATNDIISSLSGKLGMIEGINVKTMYSKAAK</sequence>
<reference evidence="1" key="1">
    <citation type="submission" date="2020-05" db="EMBL/GenBank/DDBJ databases">
        <authorList>
            <person name="Brown S."/>
            <person name="Huntemann M."/>
            <person name="Clum A."/>
            <person name="Spunde A."/>
            <person name="Palaniappan K."/>
            <person name="Ritter S."/>
            <person name="Mikhailova N."/>
            <person name="Chen I.-M."/>
            <person name="Stamatis D."/>
            <person name="Reddy T."/>
            <person name="O'Malley R."/>
            <person name="Daum C."/>
            <person name="Shapiro N."/>
            <person name="Ivanova N."/>
            <person name="Kyrpides N."/>
            <person name="Woyke T."/>
        </authorList>
    </citation>
    <scope>NUCLEOTIDE SEQUENCE</scope>
    <source>
        <strain evidence="1">DJ080</strain>
    </source>
</reference>
<name>A0AAX0B766_CLOBE</name>
<accession>A0AAX0B766</accession>
<dbReference type="NCBIfam" id="TIGR03959">
    <property type="entry name" value="hyd_TM1266"/>
    <property type="match status" value="1"/>
</dbReference>
<dbReference type="RefSeq" id="WP_173711851.1">
    <property type="nucleotide sequence ID" value="NZ_JABSWW010000001.1"/>
</dbReference>
<dbReference type="InterPro" id="IPR045865">
    <property type="entry name" value="ACT-like_dom_sf"/>
</dbReference>
<reference evidence="1" key="2">
    <citation type="journal article" date="2022" name="Nat. Biotechnol.">
        <title>Carbon-negative production of acetone and isopropanol by gas fermentation at industrial pilot scale.</title>
        <authorList>
            <person name="Liew F.E."/>
            <person name="Nogle R."/>
            <person name="Abdalla T."/>
            <person name="Rasor B.J."/>
            <person name="Canter C."/>
            <person name="Jensen R.O."/>
            <person name="Wang L."/>
            <person name="Strutz J."/>
            <person name="Chirania P."/>
            <person name="De Tissera S."/>
            <person name="Mueller A.P."/>
            <person name="Ruan Z."/>
            <person name="Gao A."/>
            <person name="Tran L."/>
            <person name="Engle N.L."/>
            <person name="Bromley J.C."/>
            <person name="Daniell J."/>
            <person name="Conrado R."/>
            <person name="Tschaplinski T.J."/>
            <person name="Giannone R.J."/>
            <person name="Hettich R.L."/>
            <person name="Karim A.S."/>
            <person name="Simpson S.D."/>
            <person name="Brown S.D."/>
            <person name="Leang C."/>
            <person name="Jewett M.C."/>
            <person name="Kopke M."/>
        </authorList>
    </citation>
    <scope>NUCLEOTIDE SEQUENCE</scope>
    <source>
        <strain evidence="1">DJ080</strain>
    </source>
</reference>
<dbReference type="InterPro" id="IPR027271">
    <property type="entry name" value="Acetolactate_synth/TF_NikR_C"/>
</dbReference>
<dbReference type="Pfam" id="PF21699">
    <property type="entry name" value="TM1266-like"/>
    <property type="match status" value="1"/>
</dbReference>
<protein>
    <submittedName>
        <fullName evidence="1">Iron-only hydrogenase system regulator</fullName>
    </submittedName>
</protein>